<dbReference type="GO" id="GO:0006357">
    <property type="term" value="P:regulation of transcription by RNA polymerase II"/>
    <property type="evidence" value="ECO:0007669"/>
    <property type="project" value="InterPro"/>
</dbReference>
<dbReference type="Pfam" id="PF01166">
    <property type="entry name" value="TSC22"/>
    <property type="match status" value="1"/>
</dbReference>
<evidence type="ECO:0000256" key="2">
    <source>
        <dbReference type="SAM" id="MobiDB-lite"/>
    </source>
</evidence>
<feature type="compositionally biased region" description="Pro residues" evidence="2">
    <location>
        <begin position="31"/>
        <end position="51"/>
    </location>
</feature>
<reference evidence="3" key="1">
    <citation type="submission" date="2023-06" db="EMBL/GenBank/DDBJ databases">
        <title>Reference genome for the Northern bat (Eptesicus nilssonii), a most northern bat species.</title>
        <authorList>
            <person name="Laine V.N."/>
            <person name="Pulliainen A.T."/>
            <person name="Lilley T.M."/>
        </authorList>
    </citation>
    <scope>NUCLEOTIDE SEQUENCE</scope>
    <source>
        <strain evidence="3">BLF_Eptnil</strain>
        <tissue evidence="3">Kidney</tissue>
    </source>
</reference>
<keyword evidence="1" id="KW-0175">Coiled coil</keyword>
<feature type="compositionally biased region" description="Basic residues" evidence="2">
    <location>
        <begin position="547"/>
        <end position="559"/>
    </location>
</feature>
<dbReference type="Pfam" id="PF15775">
    <property type="entry name" value="DUF4703"/>
    <property type="match status" value="1"/>
</dbReference>
<dbReference type="PANTHER" id="PTHR47610:SF1">
    <property type="entry name" value="TSC22 DOMAIN FAMILY PROTEIN 4"/>
    <property type="match status" value="1"/>
</dbReference>
<dbReference type="InterPro" id="IPR031534">
    <property type="entry name" value="SPACDR"/>
</dbReference>
<feature type="compositionally biased region" description="Polar residues" evidence="2">
    <location>
        <begin position="204"/>
        <end position="214"/>
    </location>
</feature>
<sequence length="590" mass="63719">MSGGKKKSSFQITSVTTDYEGPGSPGGPESPALPVPTGPPPRLPNGEPNPEPGGKSTPRNGSPPPGAPASRFRVVKLPQGLGEPYRRGRWTCVDVYERDLEPPSFGRLLEGIRGASGGAGGRSLDSRLELASLGLGAPIPQPGLSQGPTSWLLPPPTSPGPQARSFTGGLGQLAVPGKAKVETPPLSASPPQQRPPEPGAGDSVGTSRAATPLSSLRVEVETRGSTAGTPPLSRTKDGALRLRMELVAPEEMGQVPPLDSRPSSPALYFFPDASLVHKSPDPFEQQQPRASAWPDPCWPSVATWTAMMIVAPEAWLALTTRSNKPWTWWKSHLMFAVREEVEVLKEQIRDLAERNAALEQENGLLRALASPEQLAQLPSSGVPRLGPPAPNGPSVFFWKPRAKSTIVEHPDSEKTALKMEKASSMVETFKLVEPLKEAQVSRMGVFPKVADPCTLAKTTDGAKVELDRGSRSLLQLPRTAAKSVSTLMISALQSGWQMCSWKSSVSSTSVPSEIRTGSPLQSPEAEMLREVYLVLWAIRKQLRQLARRQERRRRHHHWAHTSPQPEPVQGLKKDASRGEPHILRKPPPHS</sequence>
<accession>A0AA40I8F0</accession>
<dbReference type="AlphaFoldDB" id="A0AA40I8F0"/>
<comment type="caution">
    <text evidence="3">The sequence shown here is derived from an EMBL/GenBank/DDBJ whole genome shotgun (WGS) entry which is preliminary data.</text>
</comment>
<dbReference type="EMBL" id="JAULJE010000003">
    <property type="protein sequence ID" value="KAK1344959.1"/>
    <property type="molecule type" value="Genomic_DNA"/>
</dbReference>
<organism evidence="3 4">
    <name type="scientific">Cnephaeus nilssonii</name>
    <name type="common">Northern bat</name>
    <name type="synonym">Eptesicus nilssonii</name>
    <dbReference type="NCBI Taxonomy" id="3371016"/>
    <lineage>
        <taxon>Eukaryota</taxon>
        <taxon>Metazoa</taxon>
        <taxon>Chordata</taxon>
        <taxon>Craniata</taxon>
        <taxon>Vertebrata</taxon>
        <taxon>Euteleostomi</taxon>
        <taxon>Mammalia</taxon>
        <taxon>Eutheria</taxon>
        <taxon>Laurasiatheria</taxon>
        <taxon>Chiroptera</taxon>
        <taxon>Yangochiroptera</taxon>
        <taxon>Vespertilionidae</taxon>
        <taxon>Cnephaeus</taxon>
    </lineage>
</organism>
<dbReference type="Proteomes" id="UP001177744">
    <property type="component" value="Unassembled WGS sequence"/>
</dbReference>
<feature type="coiled-coil region" evidence="1">
    <location>
        <begin position="334"/>
        <end position="368"/>
    </location>
</feature>
<dbReference type="PANTHER" id="PTHR47610">
    <property type="entry name" value="TSC22 DOMAIN FAMILY PROTEIN 4"/>
    <property type="match status" value="1"/>
</dbReference>
<feature type="region of interest" description="Disordered" evidence="2">
    <location>
        <begin position="547"/>
        <end position="590"/>
    </location>
</feature>
<protein>
    <recommendedName>
        <fullName evidence="5">TSC22 domain family member 4</fullName>
    </recommendedName>
</protein>
<evidence type="ECO:0000256" key="1">
    <source>
        <dbReference type="SAM" id="Coils"/>
    </source>
</evidence>
<dbReference type="InterPro" id="IPR042553">
    <property type="entry name" value="TSC22D4"/>
</dbReference>
<name>A0AA40I8F0_CNENI</name>
<proteinExistence type="predicted"/>
<dbReference type="Gene3D" id="1.20.5.490">
    <property type="entry name" value="Single helix bin"/>
    <property type="match status" value="1"/>
</dbReference>
<evidence type="ECO:0008006" key="5">
    <source>
        <dbReference type="Google" id="ProtNLM"/>
    </source>
</evidence>
<keyword evidence="4" id="KW-1185">Reference proteome</keyword>
<evidence type="ECO:0000313" key="3">
    <source>
        <dbReference type="EMBL" id="KAK1344959.1"/>
    </source>
</evidence>
<dbReference type="SUPFAM" id="SSF58026">
    <property type="entry name" value="Delta-sleep-inducing peptide immunoreactive peptide"/>
    <property type="match status" value="1"/>
</dbReference>
<feature type="region of interest" description="Disordered" evidence="2">
    <location>
        <begin position="149"/>
        <end position="235"/>
    </location>
</feature>
<dbReference type="GO" id="GO:0006970">
    <property type="term" value="P:response to osmotic stress"/>
    <property type="evidence" value="ECO:0007669"/>
    <property type="project" value="TreeGrafter"/>
</dbReference>
<gene>
    <name evidence="3" type="ORF">QTO34_013663</name>
</gene>
<evidence type="ECO:0000313" key="4">
    <source>
        <dbReference type="Proteomes" id="UP001177744"/>
    </source>
</evidence>
<feature type="region of interest" description="Disordered" evidence="2">
    <location>
        <begin position="1"/>
        <end position="83"/>
    </location>
</feature>
<dbReference type="InterPro" id="IPR000580">
    <property type="entry name" value="TSC22/Bun"/>
</dbReference>
<feature type="compositionally biased region" description="Basic and acidic residues" evidence="2">
    <location>
        <begin position="571"/>
        <end position="582"/>
    </location>
</feature>